<evidence type="ECO:0000256" key="4">
    <source>
        <dbReference type="PIRSR" id="PIRSR005739-1"/>
    </source>
</evidence>
<dbReference type="InterPro" id="IPR029063">
    <property type="entry name" value="SAM-dependent_MTases_sf"/>
</dbReference>
<evidence type="ECO:0000313" key="8">
    <source>
        <dbReference type="Proteomes" id="UP000596660"/>
    </source>
</evidence>
<evidence type="ECO:0000259" key="5">
    <source>
        <dbReference type="Pfam" id="PF00891"/>
    </source>
</evidence>
<dbReference type="KEGG" id="cqi:110731249"/>
<keyword evidence="2" id="KW-0808">Transferase</keyword>
<evidence type="ECO:0000256" key="1">
    <source>
        <dbReference type="ARBA" id="ARBA00022603"/>
    </source>
</evidence>
<dbReference type="PROSITE" id="PS51683">
    <property type="entry name" value="SAM_OMT_II"/>
    <property type="match status" value="1"/>
</dbReference>
<sequence length="364" mass="40953">MDPMSFSIEPAKELLSAQTHIWNHIYSYISPMALKCAIQLGIPDAIQKHGKPMTLKELAISLSLHPNKALSLGRLMRLLVHSKFFSNQILSSSEEAYDLTVNSQLLLKDHPLTLAPFALMVLDPIFVESSHKFSCWFQNEDDNPFHTAHRKSIWAYISCVPDFNKLFNDAMASDTQFVVSLLMSNDEFRGLLVGIKSLVDVGGGNGTMAKAIAKLFPELTCVVFDLPHVVQGLTWYDKNPIYVEGDMFEAIPPAQVVLLKCILHNWSDEHCIKILERCKEAIPSKSGGGKIIIIDMVVENNNDNNIPNYLNLQILLDLQMMNITAGGKERTEEEWRKLFISAGLNDYKISRNLGSRSVIEVYPF</sequence>
<dbReference type="GO" id="GO:0008757">
    <property type="term" value="F:S-adenosylmethionine-dependent methyltransferase activity"/>
    <property type="evidence" value="ECO:0007669"/>
    <property type="project" value="UniProtKB-ARBA"/>
</dbReference>
<dbReference type="InterPro" id="IPR036390">
    <property type="entry name" value="WH_DNA-bd_sf"/>
</dbReference>
<evidence type="ECO:0000256" key="2">
    <source>
        <dbReference type="ARBA" id="ARBA00022679"/>
    </source>
</evidence>
<dbReference type="FunFam" id="1.10.10.10:FF:000213">
    <property type="entry name" value="Coniferyl alcohol 9-O-methyltransferase"/>
    <property type="match status" value="1"/>
</dbReference>
<keyword evidence="1" id="KW-0489">Methyltransferase</keyword>
<dbReference type="Pfam" id="PF00891">
    <property type="entry name" value="Methyltransf_2"/>
    <property type="match status" value="1"/>
</dbReference>
<dbReference type="GO" id="GO:0046983">
    <property type="term" value="F:protein dimerization activity"/>
    <property type="evidence" value="ECO:0007669"/>
    <property type="project" value="InterPro"/>
</dbReference>
<dbReference type="EnsemblPlants" id="AUR62006396-RA">
    <property type="protein sequence ID" value="AUR62006396-RA:cds"/>
    <property type="gene ID" value="AUR62006396"/>
</dbReference>
<keyword evidence="3" id="KW-0949">S-adenosyl-L-methionine</keyword>
<keyword evidence="8" id="KW-1185">Reference proteome</keyword>
<dbReference type="InterPro" id="IPR012967">
    <property type="entry name" value="COMT_dimerisation"/>
</dbReference>
<dbReference type="GO" id="GO:0032259">
    <property type="term" value="P:methylation"/>
    <property type="evidence" value="ECO:0007669"/>
    <property type="project" value="UniProtKB-KW"/>
</dbReference>
<reference evidence="7" key="2">
    <citation type="submission" date="2021-03" db="UniProtKB">
        <authorList>
            <consortium name="EnsemblPlants"/>
        </authorList>
    </citation>
    <scope>IDENTIFICATION</scope>
</reference>
<dbReference type="PIRSF" id="PIRSF005739">
    <property type="entry name" value="O-mtase"/>
    <property type="match status" value="1"/>
</dbReference>
<evidence type="ECO:0000259" key="6">
    <source>
        <dbReference type="Pfam" id="PF08100"/>
    </source>
</evidence>
<dbReference type="InterPro" id="IPR001077">
    <property type="entry name" value="COMT_C"/>
</dbReference>
<dbReference type="GO" id="GO:0008171">
    <property type="term" value="F:O-methyltransferase activity"/>
    <property type="evidence" value="ECO:0007669"/>
    <property type="project" value="InterPro"/>
</dbReference>
<feature type="domain" description="O-methyltransferase dimerisation" evidence="6">
    <location>
        <begin position="22"/>
        <end position="109"/>
    </location>
</feature>
<dbReference type="SUPFAM" id="SSF46785">
    <property type="entry name" value="Winged helix' DNA-binding domain"/>
    <property type="match status" value="1"/>
</dbReference>
<dbReference type="SUPFAM" id="SSF53335">
    <property type="entry name" value="S-adenosyl-L-methionine-dependent methyltransferases"/>
    <property type="match status" value="1"/>
</dbReference>
<dbReference type="Gene3D" id="1.10.10.10">
    <property type="entry name" value="Winged helix-like DNA-binding domain superfamily/Winged helix DNA-binding domain"/>
    <property type="match status" value="1"/>
</dbReference>
<dbReference type="AlphaFoldDB" id="A0A803L3F7"/>
<feature type="domain" description="O-methyltransferase C-terminal" evidence="5">
    <location>
        <begin position="136"/>
        <end position="344"/>
    </location>
</feature>
<dbReference type="RefSeq" id="XP_021766788.1">
    <property type="nucleotide sequence ID" value="XM_021911096.1"/>
</dbReference>
<dbReference type="InterPro" id="IPR016461">
    <property type="entry name" value="COMT-like"/>
</dbReference>
<dbReference type="PANTHER" id="PTHR11746">
    <property type="entry name" value="O-METHYLTRANSFERASE"/>
    <property type="match status" value="1"/>
</dbReference>
<protein>
    <submittedName>
        <fullName evidence="7">Uncharacterized protein</fullName>
    </submittedName>
</protein>
<dbReference type="Gene3D" id="3.40.50.150">
    <property type="entry name" value="Vaccinia Virus protein VP39"/>
    <property type="match status" value="1"/>
</dbReference>
<evidence type="ECO:0000256" key="3">
    <source>
        <dbReference type="ARBA" id="ARBA00022691"/>
    </source>
</evidence>
<gene>
    <name evidence="7" type="primary">LOC110731249</name>
</gene>
<dbReference type="Proteomes" id="UP000596660">
    <property type="component" value="Unplaced"/>
</dbReference>
<organism evidence="7 8">
    <name type="scientific">Chenopodium quinoa</name>
    <name type="common">Quinoa</name>
    <dbReference type="NCBI Taxonomy" id="63459"/>
    <lineage>
        <taxon>Eukaryota</taxon>
        <taxon>Viridiplantae</taxon>
        <taxon>Streptophyta</taxon>
        <taxon>Embryophyta</taxon>
        <taxon>Tracheophyta</taxon>
        <taxon>Spermatophyta</taxon>
        <taxon>Magnoliopsida</taxon>
        <taxon>eudicotyledons</taxon>
        <taxon>Gunneridae</taxon>
        <taxon>Pentapetalae</taxon>
        <taxon>Caryophyllales</taxon>
        <taxon>Chenopodiaceae</taxon>
        <taxon>Chenopodioideae</taxon>
        <taxon>Atripliceae</taxon>
        <taxon>Chenopodium</taxon>
    </lineage>
</organism>
<dbReference type="FunFam" id="3.40.50.150:FF:000057">
    <property type="entry name" value="O-methyltransferase ZRP4"/>
    <property type="match status" value="1"/>
</dbReference>
<reference evidence="7" key="1">
    <citation type="journal article" date="2017" name="Nature">
        <title>The genome of Chenopodium quinoa.</title>
        <authorList>
            <person name="Jarvis D.E."/>
            <person name="Ho Y.S."/>
            <person name="Lightfoot D.J."/>
            <person name="Schmoeckel S.M."/>
            <person name="Li B."/>
            <person name="Borm T.J.A."/>
            <person name="Ohyanagi H."/>
            <person name="Mineta K."/>
            <person name="Michell C.T."/>
            <person name="Saber N."/>
            <person name="Kharbatia N.M."/>
            <person name="Rupper R.R."/>
            <person name="Sharp A.R."/>
            <person name="Dally N."/>
            <person name="Boughton B.A."/>
            <person name="Woo Y.H."/>
            <person name="Gao G."/>
            <person name="Schijlen E.G.W.M."/>
            <person name="Guo X."/>
            <person name="Momin A.A."/>
            <person name="Negrao S."/>
            <person name="Al-Babili S."/>
            <person name="Gehring C."/>
            <person name="Roessner U."/>
            <person name="Jung C."/>
            <person name="Murphy K."/>
            <person name="Arold S.T."/>
            <person name="Gojobori T."/>
            <person name="van der Linden C.G."/>
            <person name="van Loo E.N."/>
            <person name="Jellen E.N."/>
            <person name="Maughan P.J."/>
            <person name="Tester M."/>
        </authorList>
    </citation>
    <scope>NUCLEOTIDE SEQUENCE [LARGE SCALE GENOMIC DNA]</scope>
    <source>
        <strain evidence="7">cv. PI 614886</strain>
    </source>
</reference>
<dbReference type="OMA" id="ASHDQED"/>
<accession>A0A803L3F7</accession>
<dbReference type="Pfam" id="PF08100">
    <property type="entry name" value="Dimerisation"/>
    <property type="match status" value="1"/>
</dbReference>
<dbReference type="OrthoDB" id="2410195at2759"/>
<dbReference type="Gramene" id="AUR62006396-RA">
    <property type="protein sequence ID" value="AUR62006396-RA:cds"/>
    <property type="gene ID" value="AUR62006396"/>
</dbReference>
<evidence type="ECO:0000313" key="7">
    <source>
        <dbReference type="EnsemblPlants" id="AUR62006396-RA:cds"/>
    </source>
</evidence>
<dbReference type="GeneID" id="110731249"/>
<proteinExistence type="predicted"/>
<feature type="active site" description="Proton acceptor" evidence="4">
    <location>
        <position position="264"/>
    </location>
</feature>
<dbReference type="InterPro" id="IPR036388">
    <property type="entry name" value="WH-like_DNA-bd_sf"/>
</dbReference>
<name>A0A803L3F7_CHEQI</name>